<gene>
    <name evidence="2" type="ORF">ACFO0C_47145</name>
</gene>
<organism evidence="2 3">
    <name type="scientific">Actinoplanes subglobosus</name>
    <dbReference type="NCBI Taxonomy" id="1547892"/>
    <lineage>
        <taxon>Bacteria</taxon>
        <taxon>Bacillati</taxon>
        <taxon>Actinomycetota</taxon>
        <taxon>Actinomycetes</taxon>
        <taxon>Micromonosporales</taxon>
        <taxon>Micromonosporaceae</taxon>
        <taxon>Actinoplanes</taxon>
    </lineage>
</organism>
<feature type="transmembrane region" description="Helical" evidence="1">
    <location>
        <begin position="134"/>
        <end position="154"/>
    </location>
</feature>
<feature type="transmembrane region" description="Helical" evidence="1">
    <location>
        <begin position="92"/>
        <end position="114"/>
    </location>
</feature>
<name>A0ABV8J7H3_9ACTN</name>
<keyword evidence="1" id="KW-1133">Transmembrane helix</keyword>
<keyword evidence="1" id="KW-0812">Transmembrane</keyword>
<reference evidence="3" key="1">
    <citation type="journal article" date="2019" name="Int. J. Syst. Evol. Microbiol.">
        <title>The Global Catalogue of Microorganisms (GCM) 10K type strain sequencing project: providing services to taxonomists for standard genome sequencing and annotation.</title>
        <authorList>
            <consortium name="The Broad Institute Genomics Platform"/>
            <consortium name="The Broad Institute Genome Sequencing Center for Infectious Disease"/>
            <person name="Wu L."/>
            <person name="Ma J."/>
        </authorList>
    </citation>
    <scope>NUCLEOTIDE SEQUENCE [LARGE SCALE GENOMIC DNA]</scope>
    <source>
        <strain evidence="3">TBRC 5832</strain>
    </source>
</reference>
<keyword evidence="3" id="KW-1185">Reference proteome</keyword>
<feature type="transmembrane region" description="Helical" evidence="1">
    <location>
        <begin position="12"/>
        <end position="31"/>
    </location>
</feature>
<comment type="caution">
    <text evidence="2">The sequence shown here is derived from an EMBL/GenBank/DDBJ whole genome shotgun (WGS) entry which is preliminary data.</text>
</comment>
<evidence type="ECO:0000256" key="1">
    <source>
        <dbReference type="SAM" id="Phobius"/>
    </source>
</evidence>
<dbReference type="RefSeq" id="WP_378073428.1">
    <property type="nucleotide sequence ID" value="NZ_JBHSBL010000041.1"/>
</dbReference>
<dbReference type="EMBL" id="JBHSBL010000041">
    <property type="protein sequence ID" value="MFC4072554.1"/>
    <property type="molecule type" value="Genomic_DNA"/>
</dbReference>
<keyword evidence="1" id="KW-0472">Membrane</keyword>
<sequence length="228" mass="26232">MPRADDSAPAWLLWPIRAIAVVVVLPFRLLGMAFEAIGRFLHRCLIVPLAWLWHHAVVIPATWLGHWLIVVPFTWLWRTVLLPPARWLGKALVTVLGWVLAIPVMLVGVPLMWLWENAVVPGAALFYRWVLRPFVTWVLAPIGRAIAWFLRGIVWFLRLGWQGTTWLFRQIYRFLLRPIGIAIAVTWHYTFGAVWRHLLAPTGRWLRDEILRPTGAAIRSALSALGLR</sequence>
<protein>
    <recommendedName>
        <fullName evidence="4">Integral membrane protein</fullName>
    </recommendedName>
</protein>
<evidence type="ECO:0008006" key="4">
    <source>
        <dbReference type="Google" id="ProtNLM"/>
    </source>
</evidence>
<evidence type="ECO:0000313" key="2">
    <source>
        <dbReference type="EMBL" id="MFC4072554.1"/>
    </source>
</evidence>
<proteinExistence type="predicted"/>
<accession>A0ABV8J7H3</accession>
<feature type="transmembrane region" description="Helical" evidence="1">
    <location>
        <begin position="174"/>
        <end position="195"/>
    </location>
</feature>
<evidence type="ECO:0000313" key="3">
    <source>
        <dbReference type="Proteomes" id="UP001595867"/>
    </source>
</evidence>
<dbReference type="Proteomes" id="UP001595867">
    <property type="component" value="Unassembled WGS sequence"/>
</dbReference>